<gene>
    <name evidence="2" type="ORF">IM811_000793</name>
</gene>
<organism evidence="2 3">
    <name type="scientific">Bionectria ochroleuca</name>
    <name type="common">Gliocladium roseum</name>
    <dbReference type="NCBI Taxonomy" id="29856"/>
    <lineage>
        <taxon>Eukaryota</taxon>
        <taxon>Fungi</taxon>
        <taxon>Dikarya</taxon>
        <taxon>Ascomycota</taxon>
        <taxon>Pezizomycotina</taxon>
        <taxon>Sordariomycetes</taxon>
        <taxon>Hypocreomycetidae</taxon>
        <taxon>Hypocreales</taxon>
        <taxon>Bionectriaceae</taxon>
        <taxon>Clonostachys</taxon>
    </lineage>
</organism>
<sequence>MKRVGIPCRPRAQPLIAPATSDATEEQDSDRSARRKLDDKLVSGEVSFQEIPPMATELIFNQAKTDVISHISNHPTLNKFHDNRYTRPANCRGIKRNIDGETVTGGQGWKMHLEHMSALRESWADLGLLPQQSDEEEYRDIRTYPAACGVPDLSIIADDESEFEISQPRPMPQPASAAATSPPSARLDLTTIVVPTLAWVRHWLN</sequence>
<reference evidence="2" key="1">
    <citation type="submission" date="2020-10" db="EMBL/GenBank/DDBJ databases">
        <title>High-Quality Genome Resource of Clonostachys rosea strain S41 by Oxford Nanopore Long-Read Sequencing.</title>
        <authorList>
            <person name="Wang H."/>
        </authorList>
    </citation>
    <scope>NUCLEOTIDE SEQUENCE</scope>
    <source>
        <strain evidence="2">S41</strain>
    </source>
</reference>
<evidence type="ECO:0000256" key="1">
    <source>
        <dbReference type="SAM" id="MobiDB-lite"/>
    </source>
</evidence>
<comment type="caution">
    <text evidence="2">The sequence shown here is derived from an EMBL/GenBank/DDBJ whole genome shotgun (WGS) entry which is preliminary data.</text>
</comment>
<proteinExistence type="predicted"/>
<feature type="compositionally biased region" description="Basic and acidic residues" evidence="1">
    <location>
        <begin position="29"/>
        <end position="38"/>
    </location>
</feature>
<dbReference type="Proteomes" id="UP000616885">
    <property type="component" value="Unassembled WGS sequence"/>
</dbReference>
<protein>
    <submittedName>
        <fullName evidence="2">Uncharacterized protein</fullName>
    </submittedName>
</protein>
<accession>A0A8H7NMU4</accession>
<feature type="compositionally biased region" description="Low complexity" evidence="1">
    <location>
        <begin position="174"/>
        <end position="183"/>
    </location>
</feature>
<evidence type="ECO:0000313" key="2">
    <source>
        <dbReference type="EMBL" id="KAF9759099.1"/>
    </source>
</evidence>
<dbReference type="AlphaFoldDB" id="A0A8H7NMU4"/>
<dbReference type="EMBL" id="JADCTT010000001">
    <property type="protein sequence ID" value="KAF9759099.1"/>
    <property type="molecule type" value="Genomic_DNA"/>
</dbReference>
<feature type="region of interest" description="Disordered" evidence="1">
    <location>
        <begin position="1"/>
        <end position="38"/>
    </location>
</feature>
<evidence type="ECO:0000313" key="3">
    <source>
        <dbReference type="Proteomes" id="UP000616885"/>
    </source>
</evidence>
<name>A0A8H7NMU4_BIOOC</name>
<feature type="region of interest" description="Disordered" evidence="1">
    <location>
        <begin position="164"/>
        <end position="183"/>
    </location>
</feature>